<feature type="region of interest" description="Disordered" evidence="1">
    <location>
        <begin position="1"/>
        <end position="21"/>
    </location>
</feature>
<feature type="compositionally biased region" description="Basic and acidic residues" evidence="1">
    <location>
        <begin position="9"/>
        <end position="20"/>
    </location>
</feature>
<dbReference type="AlphaFoldDB" id="A0A9D4X4N3"/>
<evidence type="ECO:0000256" key="1">
    <source>
        <dbReference type="SAM" id="MobiDB-lite"/>
    </source>
</evidence>
<protein>
    <submittedName>
        <fullName evidence="2">Uncharacterized protein</fullName>
    </submittedName>
</protein>
<feature type="region of interest" description="Disordered" evidence="1">
    <location>
        <begin position="40"/>
        <end position="68"/>
    </location>
</feature>
<gene>
    <name evidence="2" type="ORF">KIW84_057928</name>
</gene>
<organism evidence="2 3">
    <name type="scientific">Pisum sativum</name>
    <name type="common">Garden pea</name>
    <name type="synonym">Lathyrus oleraceus</name>
    <dbReference type="NCBI Taxonomy" id="3888"/>
    <lineage>
        <taxon>Eukaryota</taxon>
        <taxon>Viridiplantae</taxon>
        <taxon>Streptophyta</taxon>
        <taxon>Embryophyta</taxon>
        <taxon>Tracheophyta</taxon>
        <taxon>Spermatophyta</taxon>
        <taxon>Magnoliopsida</taxon>
        <taxon>eudicotyledons</taxon>
        <taxon>Gunneridae</taxon>
        <taxon>Pentapetalae</taxon>
        <taxon>rosids</taxon>
        <taxon>fabids</taxon>
        <taxon>Fabales</taxon>
        <taxon>Fabaceae</taxon>
        <taxon>Papilionoideae</taxon>
        <taxon>50 kb inversion clade</taxon>
        <taxon>NPAAA clade</taxon>
        <taxon>Hologalegina</taxon>
        <taxon>IRL clade</taxon>
        <taxon>Fabeae</taxon>
        <taxon>Lathyrus</taxon>
    </lineage>
</organism>
<evidence type="ECO:0000313" key="3">
    <source>
        <dbReference type="Proteomes" id="UP001058974"/>
    </source>
</evidence>
<evidence type="ECO:0000313" key="2">
    <source>
        <dbReference type="EMBL" id="KAI5413539.1"/>
    </source>
</evidence>
<accession>A0A9D4X4N3</accession>
<dbReference type="EMBL" id="JAMSHJ010000005">
    <property type="protein sequence ID" value="KAI5413539.1"/>
    <property type="molecule type" value="Genomic_DNA"/>
</dbReference>
<proteinExistence type="predicted"/>
<dbReference type="Proteomes" id="UP001058974">
    <property type="component" value="Chromosome 5"/>
</dbReference>
<name>A0A9D4X4N3_PEA</name>
<keyword evidence="3" id="KW-1185">Reference proteome</keyword>
<dbReference type="Gramene" id="Psat05G0792800-T1">
    <property type="protein sequence ID" value="KAI5413539.1"/>
    <property type="gene ID" value="KIW84_057928"/>
</dbReference>
<sequence length="142" mass="16418">MDVIFTENELQREQENDSTSKDITTFHIDGKSVEDYSFEAEPEHEVQELEEPDGVEVRRPTRQKRKPNWQSDYVMESHDAYYLLTEDGEGSTFQEANYLLLISSQNNISFAIYANPTEAYVDGELIIGVLWFSSFSKVTYSP</sequence>
<reference evidence="2 3" key="1">
    <citation type="journal article" date="2022" name="Nat. Genet.">
        <title>Improved pea reference genome and pan-genome highlight genomic features and evolutionary characteristics.</title>
        <authorList>
            <person name="Yang T."/>
            <person name="Liu R."/>
            <person name="Luo Y."/>
            <person name="Hu S."/>
            <person name="Wang D."/>
            <person name="Wang C."/>
            <person name="Pandey M.K."/>
            <person name="Ge S."/>
            <person name="Xu Q."/>
            <person name="Li N."/>
            <person name="Li G."/>
            <person name="Huang Y."/>
            <person name="Saxena R.K."/>
            <person name="Ji Y."/>
            <person name="Li M."/>
            <person name="Yan X."/>
            <person name="He Y."/>
            <person name="Liu Y."/>
            <person name="Wang X."/>
            <person name="Xiang C."/>
            <person name="Varshney R.K."/>
            <person name="Ding H."/>
            <person name="Gao S."/>
            <person name="Zong X."/>
        </authorList>
    </citation>
    <scope>NUCLEOTIDE SEQUENCE [LARGE SCALE GENOMIC DNA]</scope>
    <source>
        <strain evidence="2 3">cv. Zhongwan 6</strain>
    </source>
</reference>
<comment type="caution">
    <text evidence="2">The sequence shown here is derived from an EMBL/GenBank/DDBJ whole genome shotgun (WGS) entry which is preliminary data.</text>
</comment>